<sequence length="80" mass="8694">MSKPKVIVSVFIVVIVALGIFLYQGSSKSPATLEEAVFLKLNGVPITRIEINKYTDEVLRVGTDKSFGARIARQNGQALS</sequence>
<evidence type="ECO:0000313" key="2">
    <source>
        <dbReference type="EMBL" id="MBB3113104.1"/>
    </source>
</evidence>
<dbReference type="Proteomes" id="UP000570361">
    <property type="component" value="Unassembled WGS sequence"/>
</dbReference>
<proteinExistence type="predicted"/>
<comment type="caution">
    <text evidence="2">The sequence shown here is derived from an EMBL/GenBank/DDBJ whole genome shotgun (WGS) entry which is preliminary data.</text>
</comment>
<keyword evidence="1" id="KW-1133">Transmembrane helix</keyword>
<dbReference type="AlphaFoldDB" id="A0A7W5B282"/>
<keyword evidence="3" id="KW-1185">Reference proteome</keyword>
<name>A0A7W5B282_9BACL</name>
<accession>A0A7W5B282</accession>
<reference evidence="2 3" key="1">
    <citation type="submission" date="2020-08" db="EMBL/GenBank/DDBJ databases">
        <title>Genomic Encyclopedia of Type Strains, Phase III (KMG-III): the genomes of soil and plant-associated and newly described type strains.</title>
        <authorList>
            <person name="Whitman W."/>
        </authorList>
    </citation>
    <scope>NUCLEOTIDE SEQUENCE [LARGE SCALE GENOMIC DNA]</scope>
    <source>
        <strain evidence="2 3">CECT 5862</strain>
    </source>
</reference>
<evidence type="ECO:0000313" key="3">
    <source>
        <dbReference type="Proteomes" id="UP000570361"/>
    </source>
</evidence>
<dbReference type="EMBL" id="JACHXK010000016">
    <property type="protein sequence ID" value="MBB3113104.1"/>
    <property type="molecule type" value="Genomic_DNA"/>
</dbReference>
<gene>
    <name evidence="2" type="ORF">FHS18_005207</name>
</gene>
<keyword evidence="1" id="KW-0472">Membrane</keyword>
<dbReference type="RefSeq" id="WP_183603197.1">
    <property type="nucleotide sequence ID" value="NZ_JACHXK010000016.1"/>
</dbReference>
<organism evidence="2 3">
    <name type="scientific">Paenibacillus phyllosphaerae</name>
    <dbReference type="NCBI Taxonomy" id="274593"/>
    <lineage>
        <taxon>Bacteria</taxon>
        <taxon>Bacillati</taxon>
        <taxon>Bacillota</taxon>
        <taxon>Bacilli</taxon>
        <taxon>Bacillales</taxon>
        <taxon>Paenibacillaceae</taxon>
        <taxon>Paenibacillus</taxon>
    </lineage>
</organism>
<feature type="transmembrane region" description="Helical" evidence="1">
    <location>
        <begin position="6"/>
        <end position="23"/>
    </location>
</feature>
<evidence type="ECO:0000256" key="1">
    <source>
        <dbReference type="SAM" id="Phobius"/>
    </source>
</evidence>
<keyword evidence="1" id="KW-0812">Transmembrane</keyword>
<protein>
    <submittedName>
        <fullName evidence="2">Uncharacterized protein</fullName>
    </submittedName>
</protein>